<dbReference type="PANTHER" id="PTHR11014">
    <property type="entry name" value="PEPTIDASE M20 FAMILY MEMBER"/>
    <property type="match status" value="1"/>
</dbReference>
<proteinExistence type="predicted"/>
<dbReference type="Gene3D" id="3.30.70.360">
    <property type="match status" value="1"/>
</dbReference>
<evidence type="ECO:0000256" key="1">
    <source>
        <dbReference type="ARBA" id="ARBA00022801"/>
    </source>
</evidence>
<dbReference type="SUPFAM" id="SSF55031">
    <property type="entry name" value="Bacterial exopeptidase dimerisation domain"/>
    <property type="match status" value="1"/>
</dbReference>
<evidence type="ECO:0000259" key="2">
    <source>
        <dbReference type="Pfam" id="PF07687"/>
    </source>
</evidence>
<protein>
    <submittedName>
        <fullName evidence="3">Amidohydrolase</fullName>
    </submittedName>
</protein>
<feature type="domain" description="Peptidase M20 dimerisation" evidence="2">
    <location>
        <begin position="180"/>
        <end position="280"/>
    </location>
</feature>
<keyword evidence="4" id="KW-1185">Reference proteome</keyword>
<accession>A0ABV3TQE7</accession>
<dbReference type="InterPro" id="IPR002933">
    <property type="entry name" value="Peptidase_M20"/>
</dbReference>
<dbReference type="RefSeq" id="WP_368392956.1">
    <property type="nucleotide sequence ID" value="NZ_JBFRYC010000015.1"/>
</dbReference>
<dbReference type="SUPFAM" id="SSF53187">
    <property type="entry name" value="Zn-dependent exopeptidases"/>
    <property type="match status" value="1"/>
</dbReference>
<keyword evidence="1" id="KW-0378">Hydrolase</keyword>
<name>A0ABV3TQE7_9RHOB</name>
<evidence type="ECO:0000313" key="3">
    <source>
        <dbReference type="EMBL" id="MEX1663417.1"/>
    </source>
</evidence>
<gene>
    <name evidence="3" type="ORF">AB4874_17560</name>
</gene>
<dbReference type="Pfam" id="PF07687">
    <property type="entry name" value="M20_dimer"/>
    <property type="match status" value="1"/>
</dbReference>
<dbReference type="PANTHER" id="PTHR11014:SF169">
    <property type="entry name" value="CLAN MH, FAMILY M20, PEPTIDASE T-LIKE METALLOPEPTIDASE"/>
    <property type="match status" value="1"/>
</dbReference>
<organism evidence="3 4">
    <name type="scientific">Thioclava arctica</name>
    <dbReference type="NCBI Taxonomy" id="3238301"/>
    <lineage>
        <taxon>Bacteria</taxon>
        <taxon>Pseudomonadati</taxon>
        <taxon>Pseudomonadota</taxon>
        <taxon>Alphaproteobacteria</taxon>
        <taxon>Rhodobacterales</taxon>
        <taxon>Paracoccaceae</taxon>
        <taxon>Thioclava</taxon>
    </lineage>
</organism>
<reference evidence="3 4" key="1">
    <citation type="journal article" date="2011" name="Int. J. Syst. Evol. Microbiol.">
        <title>Zhongshania antarctica gen. nov., sp. nov. and Zhongshania guokunii sp. nov., gammaproteobacteria respectively isolated from coastal attached (fast) ice and surface seawater of the Antarctic.</title>
        <authorList>
            <person name="Li H.J."/>
            <person name="Zhang X.Y."/>
            <person name="Chen C.X."/>
            <person name="Zhang Y.J."/>
            <person name="Gao Z.M."/>
            <person name="Yu Y."/>
            <person name="Chen X.L."/>
            <person name="Chen B."/>
            <person name="Zhang Y.Z."/>
        </authorList>
    </citation>
    <scope>NUCLEOTIDE SEQUENCE [LARGE SCALE GENOMIC DNA]</scope>
    <source>
        <strain evidence="3 4">15-R06ZXC-3</strain>
    </source>
</reference>
<sequence>MLSNSDLIELTEFRRALHRRPELSGAEGETAHTIAAALRALSATRVLTGIGGHGVAAVFDSGAPGPTVLFRAELDALPIAETSGAAWASAIPGNGHLCGHDGHMAMLLGLGRLISRRPPKTGRIVLLFQPAEEIGSGARAVINDPAFTAIAPDYAFAIHNLPGLPLVHVGLRAGLMNCASVGLAIQLTGKTAHAATPETGISPGPALARLIAALPDLGPGGALDDSFRLLTVTHAQLGEATFGVAPGAAMLHVTLRSAQDATLADLEARTRAMAAQEAAHDGLMLRIKTCEPFAATINDAQAVMLARAALDRLQVPHSEDGVPMHASEDFGLFGHGAKSAMLCLGAGQSHPALHNPDYDFPDDLIAIGPKIFAQIARDILG</sequence>
<dbReference type="PIRSF" id="PIRSF005962">
    <property type="entry name" value="Pept_M20D_amidohydro"/>
    <property type="match status" value="1"/>
</dbReference>
<dbReference type="Pfam" id="PF01546">
    <property type="entry name" value="Peptidase_M20"/>
    <property type="match status" value="1"/>
</dbReference>
<dbReference type="InterPro" id="IPR036264">
    <property type="entry name" value="Bact_exopeptidase_dim_dom"/>
</dbReference>
<comment type="caution">
    <text evidence="3">The sequence shown here is derived from an EMBL/GenBank/DDBJ whole genome shotgun (WGS) entry which is preliminary data.</text>
</comment>
<dbReference type="EMBL" id="JBFRYC010000015">
    <property type="protein sequence ID" value="MEX1663417.1"/>
    <property type="molecule type" value="Genomic_DNA"/>
</dbReference>
<evidence type="ECO:0000313" key="4">
    <source>
        <dbReference type="Proteomes" id="UP001557465"/>
    </source>
</evidence>
<dbReference type="NCBIfam" id="TIGR01891">
    <property type="entry name" value="amidohydrolases"/>
    <property type="match status" value="1"/>
</dbReference>
<dbReference type="Gene3D" id="3.40.630.10">
    <property type="entry name" value="Zn peptidases"/>
    <property type="match status" value="1"/>
</dbReference>
<dbReference type="Proteomes" id="UP001557465">
    <property type="component" value="Unassembled WGS sequence"/>
</dbReference>
<dbReference type="InterPro" id="IPR017439">
    <property type="entry name" value="Amidohydrolase"/>
</dbReference>
<dbReference type="InterPro" id="IPR011650">
    <property type="entry name" value="Peptidase_M20_dimer"/>
</dbReference>